<feature type="transmembrane region" description="Helical" evidence="10">
    <location>
        <begin position="493"/>
        <end position="516"/>
    </location>
</feature>
<feature type="transmembrane region" description="Helical" evidence="10">
    <location>
        <begin position="426"/>
        <end position="448"/>
    </location>
</feature>
<feature type="transmembrane region" description="Helical" evidence="10">
    <location>
        <begin position="528"/>
        <end position="546"/>
    </location>
</feature>
<dbReference type="NCBIfam" id="TIGR00879">
    <property type="entry name" value="SP"/>
    <property type="match status" value="1"/>
</dbReference>
<name>A0A7H9HWU5_9SACH</name>
<keyword evidence="5 10" id="KW-0812">Transmembrane</keyword>
<dbReference type="InterPro" id="IPR036259">
    <property type="entry name" value="MFS_trans_sf"/>
</dbReference>
<dbReference type="InterPro" id="IPR050360">
    <property type="entry name" value="MFS_Sugar_Transporters"/>
</dbReference>
<dbReference type="InterPro" id="IPR003663">
    <property type="entry name" value="Sugar/inositol_transpt"/>
</dbReference>
<dbReference type="InterPro" id="IPR020846">
    <property type="entry name" value="MFS_dom"/>
</dbReference>
<keyword evidence="3 8" id="KW-0813">Transport</keyword>
<sequence length="628" mass="69576">MQKFNALTERMNHTRDDASTPSDKRYNLLGQVKDLDGKDKSSTTELDHLEFSNENAQFDEENNENCEEVVCLNATEEAEEANLEEKSMTLTEALAEYPKAAGWSMLVATTLIMEGYDTALLNALFALPIFQRKFGSQTSAGTYEISSQWQVGLNMCVYTGEIIGLQMTGFLVDHMGTRYTMILALSLLTMYIFILYYCKNLAMIAVGQILSAMPWGAFQSLAVAYASEVCPLALRYYMTTYSNICWLCGQILAAGIMKNSEKNLADSELGYKIPFALQWVWPAPLAVGIFLAPESPWWLVRKNRLSDARKSLRRILSGDSTEKEIKVEITFEQIKLTIEKERKLKEKPSSFFDCFKGVDGRRTRIACLTWMAQGTSGSILLGYSTYFLLKAGMATSDAFTFSVFSYCLGLAGTLCSWAISGKIGRWTILTSGLVVQMVILIIIGGLGFSTNPNASWGSGSLLLALSFFYNAGIGPVVYCIVAEIPSAELRTQTIVLARNCYNLTAVVNSVLTPYMLNASDWNWGAKSGLYWGAMTALTLVWVIIDLPETSGRTFSDIDELFAQKVPARKFKSTTVDPFRKAENLGPPSDEVSEEASFSRVRHESLPGTKKAGKLNLLNPRIRLSSSSS</sequence>
<dbReference type="PANTHER" id="PTHR48022">
    <property type="entry name" value="PLASTIDIC GLUCOSE TRANSPORTER 4"/>
    <property type="match status" value="1"/>
</dbReference>
<reference evidence="12 13" key="1">
    <citation type="submission" date="2020-06" db="EMBL/GenBank/DDBJ databases">
        <title>The yeast mating-type switching endonuclease HO is a domesticated member of an unorthodox homing genetic element family.</title>
        <authorList>
            <person name="Coughlan A.Y."/>
            <person name="Lombardi L."/>
            <person name="Braun-Galleani S."/>
            <person name="Martos A.R."/>
            <person name="Galeote V."/>
            <person name="Bigey F."/>
            <person name="Dequin S."/>
            <person name="Byrne K.P."/>
            <person name="Wolfe K.H."/>
        </authorList>
    </citation>
    <scope>NUCLEOTIDE SEQUENCE [LARGE SCALE GENOMIC DNA]</scope>
    <source>
        <strain evidence="12 13">CBS2947</strain>
    </source>
</reference>
<comment type="subcellular location">
    <subcellularLocation>
        <location evidence="1">Membrane</location>
        <topology evidence="1">Multi-pass membrane protein</topology>
    </subcellularLocation>
</comment>
<dbReference type="FunFam" id="1.20.1250.20:FF:000254">
    <property type="entry name" value="MAL31p Maltose permease"/>
    <property type="match status" value="1"/>
</dbReference>
<dbReference type="PANTHER" id="PTHR48022:SF5">
    <property type="entry name" value="ALPHA-GLUCOSIDES PERMEASE MPH2-RELATED"/>
    <property type="match status" value="1"/>
</dbReference>
<evidence type="ECO:0000256" key="1">
    <source>
        <dbReference type="ARBA" id="ARBA00004141"/>
    </source>
</evidence>
<dbReference type="InterPro" id="IPR005828">
    <property type="entry name" value="MFS_sugar_transport-like"/>
</dbReference>
<dbReference type="GO" id="GO:0016020">
    <property type="term" value="C:membrane"/>
    <property type="evidence" value="ECO:0007669"/>
    <property type="project" value="UniProtKB-SubCell"/>
</dbReference>
<dbReference type="PROSITE" id="PS50850">
    <property type="entry name" value="MFS"/>
    <property type="match status" value="1"/>
</dbReference>
<evidence type="ECO:0000313" key="13">
    <source>
        <dbReference type="Proteomes" id="UP000510647"/>
    </source>
</evidence>
<evidence type="ECO:0000256" key="9">
    <source>
        <dbReference type="SAM" id="MobiDB-lite"/>
    </source>
</evidence>
<keyword evidence="6 10" id="KW-1133">Transmembrane helix</keyword>
<proteinExistence type="inferred from homology"/>
<feature type="transmembrane region" description="Helical" evidence="10">
    <location>
        <begin position="203"/>
        <end position="224"/>
    </location>
</feature>
<feature type="compositionally biased region" description="Basic and acidic residues" evidence="9">
    <location>
        <begin position="10"/>
        <end position="24"/>
    </location>
</feature>
<dbReference type="GO" id="GO:0005351">
    <property type="term" value="F:carbohydrate:proton symporter activity"/>
    <property type="evidence" value="ECO:0007669"/>
    <property type="project" value="TreeGrafter"/>
</dbReference>
<gene>
    <name evidence="12" type="ORF">HG537_0F00180</name>
</gene>
<feature type="region of interest" description="Disordered" evidence="9">
    <location>
        <begin position="578"/>
        <end position="613"/>
    </location>
</feature>
<feature type="transmembrane region" description="Helical" evidence="10">
    <location>
        <begin position="276"/>
        <end position="300"/>
    </location>
</feature>
<feature type="transmembrane region" description="Helical" evidence="10">
    <location>
        <begin position="460"/>
        <end position="481"/>
    </location>
</feature>
<evidence type="ECO:0000256" key="3">
    <source>
        <dbReference type="ARBA" id="ARBA00022448"/>
    </source>
</evidence>
<dbReference type="OrthoDB" id="6612291at2759"/>
<evidence type="ECO:0000256" key="4">
    <source>
        <dbReference type="ARBA" id="ARBA00022597"/>
    </source>
</evidence>
<dbReference type="Proteomes" id="UP000510647">
    <property type="component" value="Chromosome 6"/>
</dbReference>
<dbReference type="AlphaFoldDB" id="A0A7H9HWU5"/>
<feature type="transmembrane region" description="Helical" evidence="10">
    <location>
        <begin position="398"/>
        <end position="419"/>
    </location>
</feature>
<keyword evidence="4" id="KW-0762">Sugar transport</keyword>
<dbReference type="Pfam" id="PF00083">
    <property type="entry name" value="Sugar_tr"/>
    <property type="match status" value="1"/>
</dbReference>
<keyword evidence="13" id="KW-1185">Reference proteome</keyword>
<evidence type="ECO:0000259" key="11">
    <source>
        <dbReference type="PROSITE" id="PS50850"/>
    </source>
</evidence>
<evidence type="ECO:0000256" key="10">
    <source>
        <dbReference type="SAM" id="Phobius"/>
    </source>
</evidence>
<protein>
    <recommendedName>
        <fullName evidence="11">Major facilitator superfamily (MFS) profile domain-containing protein</fullName>
    </recommendedName>
</protein>
<evidence type="ECO:0000256" key="8">
    <source>
        <dbReference type="RuleBase" id="RU003346"/>
    </source>
</evidence>
<feature type="domain" description="Major facilitator superfamily (MFS) profile" evidence="11">
    <location>
        <begin position="103"/>
        <end position="550"/>
    </location>
</feature>
<organism evidence="12 13">
    <name type="scientific">Torulaspora globosa</name>
    <dbReference type="NCBI Taxonomy" id="48254"/>
    <lineage>
        <taxon>Eukaryota</taxon>
        <taxon>Fungi</taxon>
        <taxon>Dikarya</taxon>
        <taxon>Ascomycota</taxon>
        <taxon>Saccharomycotina</taxon>
        <taxon>Saccharomycetes</taxon>
        <taxon>Saccharomycetales</taxon>
        <taxon>Saccharomycetaceae</taxon>
        <taxon>Torulaspora</taxon>
    </lineage>
</organism>
<evidence type="ECO:0000256" key="6">
    <source>
        <dbReference type="ARBA" id="ARBA00022989"/>
    </source>
</evidence>
<feature type="transmembrane region" description="Helical" evidence="10">
    <location>
        <begin position="365"/>
        <end position="386"/>
    </location>
</feature>
<evidence type="ECO:0000256" key="2">
    <source>
        <dbReference type="ARBA" id="ARBA00010992"/>
    </source>
</evidence>
<accession>A0A7H9HWU5</accession>
<evidence type="ECO:0000313" key="12">
    <source>
        <dbReference type="EMBL" id="QLQ81257.1"/>
    </source>
</evidence>
<feature type="transmembrane region" description="Helical" evidence="10">
    <location>
        <begin position="179"/>
        <end position="197"/>
    </location>
</feature>
<dbReference type="SUPFAM" id="SSF103473">
    <property type="entry name" value="MFS general substrate transporter"/>
    <property type="match status" value="1"/>
</dbReference>
<evidence type="ECO:0000256" key="7">
    <source>
        <dbReference type="ARBA" id="ARBA00023136"/>
    </source>
</evidence>
<keyword evidence="7 10" id="KW-0472">Membrane</keyword>
<feature type="region of interest" description="Disordered" evidence="9">
    <location>
        <begin position="1"/>
        <end position="24"/>
    </location>
</feature>
<dbReference type="Gene3D" id="1.20.1250.20">
    <property type="entry name" value="MFS general substrate transporter like domains"/>
    <property type="match status" value="1"/>
</dbReference>
<dbReference type="EMBL" id="CP059272">
    <property type="protein sequence ID" value="QLQ81257.1"/>
    <property type="molecule type" value="Genomic_DNA"/>
</dbReference>
<evidence type="ECO:0000256" key="5">
    <source>
        <dbReference type="ARBA" id="ARBA00022692"/>
    </source>
</evidence>
<comment type="similarity">
    <text evidence="2 8">Belongs to the major facilitator superfamily. Sugar transporter (TC 2.A.1.1) family.</text>
</comment>